<keyword evidence="4" id="KW-0969">Cilium</keyword>
<evidence type="ECO:0000313" key="5">
    <source>
        <dbReference type="Proteomes" id="UP000281391"/>
    </source>
</evidence>
<dbReference type="GO" id="GO:0044780">
    <property type="term" value="P:bacterial-type flagellum assembly"/>
    <property type="evidence" value="ECO:0007669"/>
    <property type="project" value="InterPro"/>
</dbReference>
<dbReference type="Proteomes" id="UP000281391">
    <property type="component" value="Chromosome"/>
</dbReference>
<name>A0A3S5D7S8_SEROD</name>
<dbReference type="Gene3D" id="1.20.58.300">
    <property type="entry name" value="FlgN-like"/>
    <property type="match status" value="1"/>
</dbReference>
<protein>
    <submittedName>
        <fullName evidence="4">Flagella synthesis chaperone protein FlgN</fullName>
    </submittedName>
</protein>
<accession>A0A3S5D7S8</accession>
<keyword evidence="3" id="KW-1005">Bacterial flagellum biogenesis</keyword>
<evidence type="ECO:0000256" key="1">
    <source>
        <dbReference type="ARBA" id="ARBA00002397"/>
    </source>
</evidence>
<reference evidence="4 5" key="1">
    <citation type="submission" date="2018-12" db="EMBL/GenBank/DDBJ databases">
        <authorList>
            <consortium name="Pathogen Informatics"/>
        </authorList>
    </citation>
    <scope>NUCLEOTIDE SEQUENCE [LARGE SCALE GENOMIC DNA]</scope>
    <source>
        <strain evidence="4 5">NCTC11214</strain>
    </source>
</reference>
<evidence type="ECO:0000256" key="2">
    <source>
        <dbReference type="ARBA" id="ARBA00007703"/>
    </source>
</evidence>
<evidence type="ECO:0000256" key="3">
    <source>
        <dbReference type="ARBA" id="ARBA00022795"/>
    </source>
</evidence>
<dbReference type="SUPFAM" id="SSF140566">
    <property type="entry name" value="FlgN-like"/>
    <property type="match status" value="1"/>
</dbReference>
<keyword evidence="4" id="KW-0282">Flagellum</keyword>
<comment type="similarity">
    <text evidence="2">Belongs to the FlgN family.</text>
</comment>
<gene>
    <name evidence="4" type="ORF">NCTC11214_03829</name>
</gene>
<dbReference type="AlphaFoldDB" id="A0A3S5D7S8"/>
<keyword evidence="4" id="KW-0966">Cell projection</keyword>
<dbReference type="InterPro" id="IPR007809">
    <property type="entry name" value="FlgN-like"/>
</dbReference>
<sequence length="170" mass="18679">MESLAQHLDTLLETLGALDSVLAEEHNLLCAGPLPGVALQRITDGKSQLLATVNYLEQQRLELERVNRLQAPYTGIATLAARWQQIQQVGQRLRDSNQHNGLLLSRHIEHNAAALTVLNKHNKTLYGPTANRVPAACWGAKSAYSHGTSAAFSRRTSLPIWRYVALAILG</sequence>
<organism evidence="4 5">
    <name type="scientific">Serratia odorifera</name>
    <dbReference type="NCBI Taxonomy" id="618"/>
    <lineage>
        <taxon>Bacteria</taxon>
        <taxon>Pseudomonadati</taxon>
        <taxon>Pseudomonadota</taxon>
        <taxon>Gammaproteobacteria</taxon>
        <taxon>Enterobacterales</taxon>
        <taxon>Yersiniaceae</taxon>
        <taxon>Serratia</taxon>
    </lineage>
</organism>
<comment type="function">
    <text evidence="1">Required for the efficient initiation of filament assembly.</text>
</comment>
<dbReference type="InterPro" id="IPR036679">
    <property type="entry name" value="FlgN-like_sf"/>
</dbReference>
<dbReference type="Pfam" id="PF05130">
    <property type="entry name" value="FlgN"/>
    <property type="match status" value="1"/>
</dbReference>
<proteinExistence type="inferred from homology"/>
<evidence type="ECO:0000313" key="4">
    <source>
        <dbReference type="EMBL" id="VDZ61636.1"/>
    </source>
</evidence>
<dbReference type="KEGG" id="sof:NCTC11214_03829"/>
<dbReference type="EMBL" id="LR134117">
    <property type="protein sequence ID" value="VDZ61636.1"/>
    <property type="molecule type" value="Genomic_DNA"/>
</dbReference>